<dbReference type="Gene3D" id="6.10.250.1170">
    <property type="match status" value="1"/>
</dbReference>
<proteinExistence type="predicted"/>
<evidence type="ECO:0000256" key="2">
    <source>
        <dbReference type="ARBA" id="ARBA00022884"/>
    </source>
</evidence>
<evidence type="ECO:0000313" key="9">
    <source>
        <dbReference type="Proteomes" id="UP001234178"/>
    </source>
</evidence>
<feature type="domain" description="RRM" evidence="6">
    <location>
        <begin position="143"/>
        <end position="215"/>
    </location>
</feature>
<dbReference type="KEGG" id="dmk:123470216"/>
<evidence type="ECO:0000256" key="4">
    <source>
        <dbReference type="SAM" id="Coils"/>
    </source>
</evidence>
<dbReference type="FunFam" id="3.30.70.330:FF:000513">
    <property type="entry name" value="Splicing factor, proline-and glutamine-rich"/>
    <property type="match status" value="1"/>
</dbReference>
<dbReference type="CDD" id="cd12332">
    <property type="entry name" value="RRM1_p54nrb_like"/>
    <property type="match status" value="1"/>
</dbReference>
<feature type="coiled-coil region" evidence="4">
    <location>
        <begin position="338"/>
        <end position="365"/>
    </location>
</feature>
<dbReference type="FunFam" id="3.30.70.330:FF:000043">
    <property type="entry name" value="paraspeckle component 1 isoform X1"/>
    <property type="match status" value="1"/>
</dbReference>
<feature type="compositionally biased region" description="Low complexity" evidence="5">
    <location>
        <begin position="512"/>
        <end position="526"/>
    </location>
</feature>
<name>A0A0N8BB82_9CRUS</name>
<sequence>MQKLETASSEKLTKESSPVSNAVSTPSISTPQNSVNGTAASVGNNSGRGKRGSGRGGIGRGGQSGRNNQGNGKNGNNVGRFQRNTNQVGQSHGEKKWEDNSHGNGHQKLSEDRQLLEKLASLSNSTADLPIRSFTETKFSGRSRLYVGNLGNDIVEQDLKEHFSAYGEIAEVFLNKEKGFAFVRLDYRSNSEKAKRELDGKVLKGRTLRVRSAPHSAAIRVKNLSPFVTNELLEKAFSIFGDIERAIVVANERGQSTNEGVVEFVRKPGAQAAIRRCTDGCFFLTSSLRPVVVEPMEQLDDEDGFSERAFAKKTPEFTKERETGPRFAEPNSFQFTYGQRWKQLLELYKQKMDAVERELKIEEDKLVSQMEYARYEHETELLREQLRLREQDRERQKRDWELKERQHEESRLREEETLRRQQDEMQHRLRQQEDEMRRRQQENNMFMQEQNTDGTPPDFRRPLQPPTFDRPMMGGNGPHNLMDLQMENKPFHNSFEQRPLEPPPMFNNMPIGGRMDGPNNNMGNMPPRGPPHGVSAPRWGRPNERDREDFLVKRRRF</sequence>
<reference evidence="7" key="1">
    <citation type="submission" date="2015-10" db="EMBL/GenBank/DDBJ databases">
        <title>EvidentialGene: Evidence-directed Construction of Complete mRNA Transcriptomes without Genomes.</title>
        <authorList>
            <person name="Gilbert D.G."/>
        </authorList>
    </citation>
    <scope>NUCLEOTIDE SEQUENCE</scope>
</reference>
<dbReference type="Pfam" id="PF00076">
    <property type="entry name" value="RRM_1"/>
    <property type="match status" value="2"/>
</dbReference>
<dbReference type="PANTHER" id="PTHR23189">
    <property type="entry name" value="RNA RECOGNITION MOTIF-CONTAINING"/>
    <property type="match status" value="1"/>
</dbReference>
<organism evidence="7">
    <name type="scientific">Daphnia magna</name>
    <dbReference type="NCBI Taxonomy" id="35525"/>
    <lineage>
        <taxon>Eukaryota</taxon>
        <taxon>Metazoa</taxon>
        <taxon>Ecdysozoa</taxon>
        <taxon>Arthropoda</taxon>
        <taxon>Crustacea</taxon>
        <taxon>Branchiopoda</taxon>
        <taxon>Diplostraca</taxon>
        <taxon>Cladocera</taxon>
        <taxon>Anomopoda</taxon>
        <taxon>Daphniidae</taxon>
        <taxon>Daphnia</taxon>
    </lineage>
</organism>
<evidence type="ECO:0000256" key="3">
    <source>
        <dbReference type="PROSITE-ProRule" id="PRU00176"/>
    </source>
</evidence>
<keyword evidence="9" id="KW-1185">Reference proteome</keyword>
<evidence type="ECO:0000259" key="6">
    <source>
        <dbReference type="PROSITE" id="PS50102"/>
    </source>
</evidence>
<dbReference type="PROSITE" id="PS50102">
    <property type="entry name" value="RRM"/>
    <property type="match status" value="2"/>
</dbReference>
<dbReference type="GO" id="GO:0003723">
    <property type="term" value="F:RNA binding"/>
    <property type="evidence" value="ECO:0007669"/>
    <property type="project" value="UniProtKB-UniRule"/>
</dbReference>
<feature type="compositionally biased region" description="Low complexity" evidence="5">
    <location>
        <begin position="442"/>
        <end position="451"/>
    </location>
</feature>
<keyword evidence="4" id="KW-0175">Coiled coil</keyword>
<evidence type="ECO:0000313" key="8">
    <source>
        <dbReference type="EMBL" id="KAK4021499.1"/>
    </source>
</evidence>
<feature type="domain" description="RRM" evidence="6">
    <location>
        <begin position="217"/>
        <end position="298"/>
    </location>
</feature>
<dbReference type="InterPro" id="IPR012975">
    <property type="entry name" value="NOPS"/>
</dbReference>
<evidence type="ECO:0000313" key="7">
    <source>
        <dbReference type="EMBL" id="JAL56839.1"/>
    </source>
</evidence>
<dbReference type="InterPro" id="IPR000504">
    <property type="entry name" value="RRM_dom"/>
</dbReference>
<dbReference type="EMBL" id="JAOYFB010000036">
    <property type="protein sequence ID" value="KAK4021499.1"/>
    <property type="molecule type" value="Genomic_DNA"/>
</dbReference>
<dbReference type="CDD" id="cd12333">
    <property type="entry name" value="RRM2_p54nrb_like"/>
    <property type="match status" value="1"/>
</dbReference>
<feature type="compositionally biased region" description="Polar residues" evidence="5">
    <location>
        <begin position="1"/>
        <end position="39"/>
    </location>
</feature>
<dbReference type="InterPro" id="IPR012677">
    <property type="entry name" value="Nucleotide-bd_a/b_plait_sf"/>
</dbReference>
<feature type="compositionally biased region" description="Low complexity" evidence="5">
    <location>
        <begin position="65"/>
        <end position="80"/>
    </location>
</feature>
<reference evidence="8 9" key="2">
    <citation type="journal article" date="2023" name="Nucleic Acids Res.">
        <title>The hologenome of Daphnia magna reveals possible DNA methylation and microbiome-mediated evolution of the host genome.</title>
        <authorList>
            <person name="Chaturvedi A."/>
            <person name="Li X."/>
            <person name="Dhandapani V."/>
            <person name="Marshall H."/>
            <person name="Kissane S."/>
            <person name="Cuenca-Cambronero M."/>
            <person name="Asole G."/>
            <person name="Calvet F."/>
            <person name="Ruiz-Romero M."/>
            <person name="Marangio P."/>
            <person name="Guigo R."/>
            <person name="Rago D."/>
            <person name="Mirbahai L."/>
            <person name="Eastwood N."/>
            <person name="Colbourne J.K."/>
            <person name="Zhou J."/>
            <person name="Mallon E."/>
            <person name="Orsini L."/>
        </authorList>
    </citation>
    <scope>NUCLEOTIDE SEQUENCE [LARGE SCALE GENOMIC DNA]</scope>
    <source>
        <strain evidence="8">LRV0_1</strain>
    </source>
</reference>
<protein>
    <submittedName>
        <fullName evidence="7">Splicing factor, proline-and glutamine-rich</fullName>
    </submittedName>
</protein>
<keyword evidence="2 3" id="KW-0694">RNA-binding</keyword>
<dbReference type="Gene3D" id="3.30.70.330">
    <property type="match status" value="2"/>
</dbReference>
<accession>A0A0N8BB82</accession>
<evidence type="ECO:0000256" key="1">
    <source>
        <dbReference type="ARBA" id="ARBA00022737"/>
    </source>
</evidence>
<evidence type="ECO:0000256" key="5">
    <source>
        <dbReference type="SAM" id="MobiDB-lite"/>
    </source>
</evidence>
<dbReference type="OrthoDB" id="10067824at2759"/>
<dbReference type="SMART" id="SM00360">
    <property type="entry name" value="RRM"/>
    <property type="match status" value="2"/>
</dbReference>
<feature type="compositionally biased region" description="Gly residues" evidence="5">
    <location>
        <begin position="54"/>
        <end position="64"/>
    </location>
</feature>
<dbReference type="SUPFAM" id="SSF54928">
    <property type="entry name" value="RNA-binding domain, RBD"/>
    <property type="match status" value="1"/>
</dbReference>
<dbReference type="InterPro" id="IPR035979">
    <property type="entry name" value="RBD_domain_sf"/>
</dbReference>
<dbReference type="CDD" id="cd12945">
    <property type="entry name" value="NOPS_NONA_like"/>
    <property type="match status" value="1"/>
</dbReference>
<feature type="compositionally biased region" description="Basic and acidic residues" evidence="5">
    <location>
        <begin position="541"/>
        <end position="557"/>
    </location>
</feature>
<dbReference type="GO" id="GO:0005634">
    <property type="term" value="C:nucleus"/>
    <property type="evidence" value="ECO:0007669"/>
    <property type="project" value="UniProtKB-ARBA"/>
</dbReference>
<keyword evidence="1" id="KW-0677">Repeat</keyword>
<feature type="region of interest" description="Disordered" evidence="5">
    <location>
        <begin position="392"/>
        <end position="557"/>
    </location>
</feature>
<dbReference type="Proteomes" id="UP001234178">
    <property type="component" value="Unassembled WGS sequence"/>
</dbReference>
<feature type="compositionally biased region" description="Basic and acidic residues" evidence="5">
    <location>
        <begin position="92"/>
        <end position="101"/>
    </location>
</feature>
<dbReference type="KEGG" id="dmk:116917438"/>
<dbReference type="KEGG" id="dmk:123470224"/>
<feature type="region of interest" description="Disordered" evidence="5">
    <location>
        <begin position="1"/>
        <end position="110"/>
    </location>
</feature>
<feature type="compositionally biased region" description="Basic and acidic residues" evidence="5">
    <location>
        <begin position="392"/>
        <end position="441"/>
    </location>
</feature>
<gene>
    <name evidence="8" type="ORF">OUZ56_003414</name>
</gene>
<dbReference type="EMBL" id="GDIQ01094887">
    <property type="protein sequence ID" value="JAL56839.1"/>
    <property type="molecule type" value="Transcribed_RNA"/>
</dbReference>
<dbReference type="Pfam" id="PF08075">
    <property type="entry name" value="NOPS"/>
    <property type="match status" value="1"/>
</dbReference>
<dbReference type="AlphaFoldDB" id="A0A0N8BB82"/>